<dbReference type="EMBL" id="SMBI01000001">
    <property type="protein sequence ID" value="TCU29611.1"/>
    <property type="molecule type" value="Genomic_DNA"/>
</dbReference>
<evidence type="ECO:0000313" key="4">
    <source>
        <dbReference type="Proteomes" id="UP000542811"/>
    </source>
</evidence>
<protein>
    <submittedName>
        <fullName evidence="2">Uncharacterized protein</fullName>
    </submittedName>
</protein>
<reference evidence="1 4" key="2">
    <citation type="submission" date="2020-08" db="EMBL/GenBank/DDBJ databases">
        <title>Genomic Encyclopedia of Type Strains, Phase III (KMG-III): the genomes of soil and plant-associated and newly described type strains.</title>
        <authorList>
            <person name="Whitman W."/>
        </authorList>
    </citation>
    <scope>NUCLEOTIDE SEQUENCE [LARGE SCALE GENOMIC DNA]</scope>
    <source>
        <strain evidence="1 4">CECT 8280</strain>
    </source>
</reference>
<evidence type="ECO:0000313" key="1">
    <source>
        <dbReference type="EMBL" id="MBB3159927.1"/>
    </source>
</evidence>
<dbReference type="AlphaFoldDB" id="A0AAX2QSE2"/>
<accession>A0AAX2QSE2</accession>
<sequence>MGLPYRRACYNSFVNLGPVPRLSGSCRWLPLTLTLSPVKTGRGDSAKRSVEVEVEEDGAAYPFAPFTGRRWRQPDEGQVPAISWADNVS</sequence>
<proteinExistence type="predicted"/>
<name>A0AAX2QSE2_9HYPH</name>
<evidence type="ECO:0000313" key="2">
    <source>
        <dbReference type="EMBL" id="TCU29611.1"/>
    </source>
</evidence>
<gene>
    <name evidence="2" type="ORF">EV131_10192</name>
    <name evidence="1" type="ORF">FHS25_000359</name>
</gene>
<keyword evidence="4" id="KW-1185">Reference proteome</keyword>
<dbReference type="Proteomes" id="UP000542811">
    <property type="component" value="Unassembled WGS sequence"/>
</dbReference>
<dbReference type="Proteomes" id="UP000295021">
    <property type="component" value="Unassembled WGS sequence"/>
</dbReference>
<reference evidence="2 3" key="1">
    <citation type="submission" date="2019-03" db="EMBL/GenBank/DDBJ databases">
        <title>Genomic Encyclopedia of Type Strains, Phase IV (KMG-V): Genome sequencing to study the core and pangenomes of soil and plant-associated prokaryotes.</title>
        <authorList>
            <person name="Whitman W."/>
        </authorList>
    </citation>
    <scope>NUCLEOTIDE SEQUENCE [LARGE SCALE GENOMIC DNA]</scope>
    <source>
        <strain evidence="2 3">FB403</strain>
    </source>
</reference>
<organism evidence="2 3">
    <name type="scientific">Rhizobium laguerreae</name>
    <dbReference type="NCBI Taxonomy" id="1076926"/>
    <lineage>
        <taxon>Bacteria</taxon>
        <taxon>Pseudomonadati</taxon>
        <taxon>Pseudomonadota</taxon>
        <taxon>Alphaproteobacteria</taxon>
        <taxon>Hyphomicrobiales</taxon>
        <taxon>Rhizobiaceae</taxon>
        <taxon>Rhizobium/Agrobacterium group</taxon>
        <taxon>Rhizobium</taxon>
    </lineage>
</organism>
<evidence type="ECO:0000313" key="3">
    <source>
        <dbReference type="Proteomes" id="UP000295021"/>
    </source>
</evidence>
<comment type="caution">
    <text evidence="2">The sequence shown here is derived from an EMBL/GenBank/DDBJ whole genome shotgun (WGS) entry which is preliminary data.</text>
</comment>
<dbReference type="EMBL" id="JACHXX010000001">
    <property type="protein sequence ID" value="MBB3159927.1"/>
    <property type="molecule type" value="Genomic_DNA"/>
</dbReference>